<dbReference type="Proteomes" id="UP000199017">
    <property type="component" value="Unassembled WGS sequence"/>
</dbReference>
<keyword evidence="7" id="KW-0223">Dioxygenase</keyword>
<dbReference type="PRINTS" id="PR00368">
    <property type="entry name" value="FADPNR"/>
</dbReference>
<dbReference type="AlphaFoldDB" id="A0A1G8ECR4"/>
<dbReference type="Gene3D" id="3.30.390.30">
    <property type="match status" value="1"/>
</dbReference>
<dbReference type="STRING" id="930129.SAMN05216352_102168"/>
<evidence type="ECO:0000259" key="6">
    <source>
        <dbReference type="Pfam" id="PF14759"/>
    </source>
</evidence>
<dbReference type="SUPFAM" id="SSF51905">
    <property type="entry name" value="FAD/NAD(P)-binding domain"/>
    <property type="match status" value="2"/>
</dbReference>
<feature type="domain" description="Reductase C-terminal" evidence="6">
    <location>
        <begin position="320"/>
        <end position="404"/>
    </location>
</feature>
<reference evidence="7 8" key="1">
    <citation type="submission" date="2016-10" db="EMBL/GenBank/DDBJ databases">
        <authorList>
            <person name="de Groot N.N."/>
        </authorList>
    </citation>
    <scope>NUCLEOTIDE SEQUENCE [LARGE SCALE GENOMIC DNA]</scope>
    <source>
        <strain evidence="8">P4B,CCM 7963,CECT 7998,DSM 25260,IBRC-M 10614,KCTC 13821</strain>
    </source>
</reference>
<evidence type="ECO:0000313" key="8">
    <source>
        <dbReference type="Proteomes" id="UP000199017"/>
    </source>
</evidence>
<evidence type="ECO:0000256" key="1">
    <source>
        <dbReference type="ARBA" id="ARBA00001974"/>
    </source>
</evidence>
<keyword evidence="8" id="KW-1185">Reference proteome</keyword>
<gene>
    <name evidence="7" type="ORF">SAMN05216352_102168</name>
</gene>
<accession>A0A1G8ECR4</accession>
<evidence type="ECO:0000313" key="7">
    <source>
        <dbReference type="EMBL" id="SDH67663.1"/>
    </source>
</evidence>
<dbReference type="GO" id="GO:0016651">
    <property type="term" value="F:oxidoreductase activity, acting on NAD(P)H"/>
    <property type="evidence" value="ECO:0007669"/>
    <property type="project" value="TreeGrafter"/>
</dbReference>
<dbReference type="Gene3D" id="3.50.50.60">
    <property type="entry name" value="FAD/NAD(P)-binding domain"/>
    <property type="match status" value="2"/>
</dbReference>
<dbReference type="Pfam" id="PF07992">
    <property type="entry name" value="Pyr_redox_2"/>
    <property type="match status" value="1"/>
</dbReference>
<evidence type="ECO:0000256" key="3">
    <source>
        <dbReference type="ARBA" id="ARBA00022827"/>
    </source>
</evidence>
<dbReference type="InterPro" id="IPR023753">
    <property type="entry name" value="FAD/NAD-binding_dom"/>
</dbReference>
<feature type="domain" description="FAD/NAD(P)-binding" evidence="5">
    <location>
        <begin position="7"/>
        <end position="300"/>
    </location>
</feature>
<dbReference type="PANTHER" id="PTHR43557">
    <property type="entry name" value="APOPTOSIS-INDUCING FACTOR 1"/>
    <property type="match status" value="1"/>
</dbReference>
<evidence type="ECO:0000256" key="2">
    <source>
        <dbReference type="ARBA" id="ARBA00022630"/>
    </source>
</evidence>
<dbReference type="PRINTS" id="PR00411">
    <property type="entry name" value="PNDRDTASEI"/>
</dbReference>
<dbReference type="GO" id="GO:0005737">
    <property type="term" value="C:cytoplasm"/>
    <property type="evidence" value="ECO:0007669"/>
    <property type="project" value="TreeGrafter"/>
</dbReference>
<evidence type="ECO:0000259" key="5">
    <source>
        <dbReference type="Pfam" id="PF07992"/>
    </source>
</evidence>
<dbReference type="OrthoDB" id="9792592at2"/>
<keyword evidence="2" id="KW-0285">Flavoprotein</keyword>
<dbReference type="PANTHER" id="PTHR43557:SF2">
    <property type="entry name" value="RIESKE DOMAIN-CONTAINING PROTEIN-RELATED"/>
    <property type="match status" value="1"/>
</dbReference>
<dbReference type="InterPro" id="IPR028202">
    <property type="entry name" value="Reductase_C"/>
</dbReference>
<evidence type="ECO:0000256" key="4">
    <source>
        <dbReference type="ARBA" id="ARBA00023002"/>
    </source>
</evidence>
<protein>
    <submittedName>
        <fullName evidence="7">3-phenylpropionate/trans-cinnamate dioxygenase ferredoxin reductase subunit</fullName>
    </submittedName>
</protein>
<dbReference type="RefSeq" id="WP_091581180.1">
    <property type="nucleotide sequence ID" value="NZ_FNDU01000002.1"/>
</dbReference>
<dbReference type="EMBL" id="FNDU01000002">
    <property type="protein sequence ID" value="SDH67663.1"/>
    <property type="molecule type" value="Genomic_DNA"/>
</dbReference>
<dbReference type="InterPro" id="IPR050446">
    <property type="entry name" value="FAD-oxidoreductase/Apoptosis"/>
</dbReference>
<proteinExistence type="predicted"/>
<comment type="cofactor">
    <cofactor evidence="1">
        <name>FAD</name>
        <dbReference type="ChEBI" id="CHEBI:57692"/>
    </cofactor>
</comment>
<sequence>MLDYNSTLIIGGGIAGHHAAKSLRKEGFEGNITLVEGEAEVPYDRPPLSKEYLSGAQEEKDFTLFSKEEYTELSVNLLSGVKAKKIHAEECKVETDDGRFFPYSNLILATGSSLRKLSVDGDHLDGIHYLKSLSDARKLKNSLTKIKRIAIIGAGFIGLEVAAVCREKGIEVSVIEMGDLPMSHLFGKEAGQYFYDIHDRKDVTFLTNDSVSHFEGERKVEKIRTKKGKVVPCDAVVIGIGVMPNTSITHPDLQVNKGYITDEYGRTTLPHVYAAGDCAEWTYQNKSIVVAHWDHAMNQGKSIAKNIVHNHSEPYRAVPFFWSNQYDQQFQFVGLPLQDATIVFRGSPEDGEFSCFYADNNQVIHGALMVNQPKNVIPARKFIQKQQAMDLQQISDPTILLKKVQPLQKI</sequence>
<keyword evidence="4" id="KW-0560">Oxidoreductase</keyword>
<dbReference type="InterPro" id="IPR036188">
    <property type="entry name" value="FAD/NAD-bd_sf"/>
</dbReference>
<dbReference type="GO" id="GO:0051213">
    <property type="term" value="F:dioxygenase activity"/>
    <property type="evidence" value="ECO:0007669"/>
    <property type="project" value="UniProtKB-KW"/>
</dbReference>
<name>A0A1G8ECR4_9BACI</name>
<dbReference type="SUPFAM" id="SSF55424">
    <property type="entry name" value="FAD/NAD-linked reductases, dimerisation (C-terminal) domain"/>
    <property type="match status" value="1"/>
</dbReference>
<dbReference type="Pfam" id="PF14759">
    <property type="entry name" value="Reductase_C"/>
    <property type="match status" value="1"/>
</dbReference>
<dbReference type="InterPro" id="IPR016156">
    <property type="entry name" value="FAD/NAD-linked_Rdtase_dimer_sf"/>
</dbReference>
<keyword evidence="3" id="KW-0274">FAD</keyword>
<organism evidence="7 8">
    <name type="scientific">Alteribacillus bidgolensis</name>
    <dbReference type="NCBI Taxonomy" id="930129"/>
    <lineage>
        <taxon>Bacteria</taxon>
        <taxon>Bacillati</taxon>
        <taxon>Bacillota</taxon>
        <taxon>Bacilli</taxon>
        <taxon>Bacillales</taxon>
        <taxon>Bacillaceae</taxon>
        <taxon>Alteribacillus</taxon>
    </lineage>
</organism>